<organism evidence="6">
    <name type="scientific">Christensenella massiliensis</name>
    <dbReference type="NCBI Taxonomy" id="1805714"/>
    <lineage>
        <taxon>Bacteria</taxon>
        <taxon>Bacillati</taxon>
        <taxon>Bacillota</taxon>
        <taxon>Clostridia</taxon>
        <taxon>Christensenellales</taxon>
        <taxon>Christensenellaceae</taxon>
        <taxon>Christensenella</taxon>
    </lineage>
</organism>
<keyword evidence="4 5" id="KW-0472">Membrane</keyword>
<keyword evidence="2 5" id="KW-0812">Transmembrane</keyword>
<sequence length="298" mass="33099">MRFDSWNPAVNFIFFGIVVASAVAFNQPVFLAIGYACSFAYSVKLNGKRAVCFNLALIPFIVLFALFYSGYNHFGVTNLAVNFIGNQLTLEALVSGFVIGTRAASVLMWFSCMNAVVSSDKVVYLFGRVSPRLSLFLSILLRMVPRVKERARKIGAAQRAIGRGAGQGGLLRRMRNGMRIASIVITWTMESMIGTSDSMKSRGYTLRGRTAFSIYRFDYRDRSFVLVLFGCAAILLMGILLDQTCILYDPEIILNRITPLSGVFYAAYALLCLLPMLVQIMGERRFARQRKAGCENGA</sequence>
<evidence type="ECO:0000256" key="3">
    <source>
        <dbReference type="ARBA" id="ARBA00022989"/>
    </source>
</evidence>
<accession>A0AAU8A5L9</accession>
<evidence type="ECO:0000256" key="1">
    <source>
        <dbReference type="ARBA" id="ARBA00004141"/>
    </source>
</evidence>
<dbReference type="InterPro" id="IPR003339">
    <property type="entry name" value="ABC/ECF_trnsptr_transmembrane"/>
</dbReference>
<feature type="transmembrane region" description="Helical" evidence="5">
    <location>
        <begin position="12"/>
        <end position="41"/>
    </location>
</feature>
<keyword evidence="3 5" id="KW-1133">Transmembrane helix</keyword>
<dbReference type="RefSeq" id="WP_079546372.1">
    <property type="nucleotide sequence ID" value="NZ_CP117826.1"/>
</dbReference>
<name>A0AAU8A5L9_9FIRM</name>
<protein>
    <submittedName>
        <fullName evidence="6">Energy-coupling factor transporter transmembrane component T</fullName>
    </submittedName>
</protein>
<feature type="transmembrane region" description="Helical" evidence="5">
    <location>
        <begin position="53"/>
        <end position="71"/>
    </location>
</feature>
<dbReference type="EMBL" id="CP117826">
    <property type="protein sequence ID" value="XCC61463.1"/>
    <property type="molecule type" value="Genomic_DNA"/>
</dbReference>
<feature type="transmembrane region" description="Helical" evidence="5">
    <location>
        <begin position="261"/>
        <end position="281"/>
    </location>
</feature>
<evidence type="ECO:0000256" key="5">
    <source>
        <dbReference type="SAM" id="Phobius"/>
    </source>
</evidence>
<dbReference type="AlphaFoldDB" id="A0AAU8A5L9"/>
<feature type="transmembrane region" description="Helical" evidence="5">
    <location>
        <begin position="223"/>
        <end position="241"/>
    </location>
</feature>
<evidence type="ECO:0000256" key="2">
    <source>
        <dbReference type="ARBA" id="ARBA00022692"/>
    </source>
</evidence>
<dbReference type="GO" id="GO:0005886">
    <property type="term" value="C:plasma membrane"/>
    <property type="evidence" value="ECO:0007669"/>
    <property type="project" value="UniProtKB-ARBA"/>
</dbReference>
<proteinExistence type="predicted"/>
<evidence type="ECO:0000256" key="4">
    <source>
        <dbReference type="ARBA" id="ARBA00023136"/>
    </source>
</evidence>
<reference evidence="6" key="1">
    <citation type="submission" date="2023-02" db="EMBL/GenBank/DDBJ databases">
        <title>Gut commensal Christensenella minuta modulates host metabolism via a new class of secondary bile acids.</title>
        <authorList>
            <person name="Liu C."/>
        </authorList>
    </citation>
    <scope>NUCLEOTIDE SEQUENCE</scope>
    <source>
        <strain evidence="6">CA70</strain>
    </source>
</reference>
<gene>
    <name evidence="6" type="ORF">PUP29_07955</name>
</gene>
<dbReference type="CDD" id="cd16914">
    <property type="entry name" value="EcfT"/>
    <property type="match status" value="1"/>
</dbReference>
<feature type="transmembrane region" description="Helical" evidence="5">
    <location>
        <begin position="92"/>
        <end position="110"/>
    </location>
</feature>
<dbReference type="Pfam" id="PF02361">
    <property type="entry name" value="CbiQ"/>
    <property type="match status" value="1"/>
</dbReference>
<evidence type="ECO:0000313" key="6">
    <source>
        <dbReference type="EMBL" id="XCC61463.1"/>
    </source>
</evidence>
<comment type="subcellular location">
    <subcellularLocation>
        <location evidence="1">Membrane</location>
        <topology evidence="1">Multi-pass membrane protein</topology>
    </subcellularLocation>
</comment>